<evidence type="ECO:0000313" key="1">
    <source>
        <dbReference type="EMBL" id="GAB0179405.1"/>
    </source>
</evidence>
<proteinExistence type="predicted"/>
<evidence type="ECO:0000313" key="2">
    <source>
        <dbReference type="Proteomes" id="UP001623348"/>
    </source>
</evidence>
<dbReference type="PANTHER" id="PTHR33395:SF22">
    <property type="entry name" value="REVERSE TRANSCRIPTASE DOMAIN-CONTAINING PROTEIN"/>
    <property type="match status" value="1"/>
</dbReference>
<organism evidence="1 2">
    <name type="scientific">Grus japonensis</name>
    <name type="common">Japanese crane</name>
    <name type="synonym">Red-crowned crane</name>
    <dbReference type="NCBI Taxonomy" id="30415"/>
    <lineage>
        <taxon>Eukaryota</taxon>
        <taxon>Metazoa</taxon>
        <taxon>Chordata</taxon>
        <taxon>Craniata</taxon>
        <taxon>Vertebrata</taxon>
        <taxon>Euteleostomi</taxon>
        <taxon>Archelosauria</taxon>
        <taxon>Archosauria</taxon>
        <taxon>Dinosauria</taxon>
        <taxon>Saurischia</taxon>
        <taxon>Theropoda</taxon>
        <taxon>Coelurosauria</taxon>
        <taxon>Aves</taxon>
        <taxon>Neognathae</taxon>
        <taxon>Neoaves</taxon>
        <taxon>Gruiformes</taxon>
        <taxon>Gruidae</taxon>
        <taxon>Grus</taxon>
    </lineage>
</organism>
<name>A0ABC9W1S7_GRUJA</name>
<dbReference type="Proteomes" id="UP001623348">
    <property type="component" value="Unassembled WGS sequence"/>
</dbReference>
<comment type="caution">
    <text evidence="1">The sequence shown here is derived from an EMBL/GenBank/DDBJ whole genome shotgun (WGS) entry which is preliminary data.</text>
</comment>
<evidence type="ECO:0008006" key="3">
    <source>
        <dbReference type="Google" id="ProtNLM"/>
    </source>
</evidence>
<keyword evidence="2" id="KW-1185">Reference proteome</keyword>
<gene>
    <name evidence="1" type="ORF">GRJ2_000405800</name>
</gene>
<dbReference type="PANTHER" id="PTHR33395">
    <property type="entry name" value="TRANSCRIPTASE, PUTATIVE-RELATED-RELATED"/>
    <property type="match status" value="1"/>
</dbReference>
<dbReference type="EMBL" id="BAAFJT010000001">
    <property type="protein sequence ID" value="GAB0179405.1"/>
    <property type="molecule type" value="Genomic_DNA"/>
</dbReference>
<accession>A0ABC9W1S7</accession>
<protein>
    <recommendedName>
        <fullName evidence="3">RNA-directed DNA polymerase from mobile element jockey</fullName>
    </recommendedName>
</protein>
<reference evidence="1 2" key="1">
    <citation type="submission" date="2024-06" db="EMBL/GenBank/DDBJ databases">
        <title>The draft genome of Grus japonensis, version 3.</title>
        <authorList>
            <person name="Nabeshima K."/>
            <person name="Suzuki S."/>
            <person name="Onuma M."/>
        </authorList>
    </citation>
    <scope>NUCLEOTIDE SEQUENCE [LARGE SCALE GENOMIC DNA]</scope>
    <source>
        <strain evidence="1 2">451A</strain>
    </source>
</reference>
<dbReference type="AlphaFoldDB" id="A0ABC9W1S7"/>
<sequence length="312" mass="35980">MRHCWTCYSQSKKNLLCNISARDSLGCSDHNIVEFGTLLSRLNVSAKTKILDFRRANFSSLRPQLGEIPWEASLEDKGASECWEFFKNALLEAQNQFIPFKGKGSRQSKRPPWLNCELLSLLKTKREEYQKWKSRQIPVENYKGIVRACRDAVRKATAQLELKLARAVKNYKKGFFRYADNMQKHRDNISPLLNRRGELVTNNAEKAEVRNTFFTSVFTSTVGPQALGTKIQVDANTDLLSVKDKLVCELLQELDPYKLMSPDNRHPRVLRELADVIARLLSIIFEKSWRLGDVPENWKKVNVTHPPSTRRV</sequence>